<dbReference type="PANTHER" id="PTHR46935">
    <property type="entry name" value="OS01G0674700 PROTEIN"/>
    <property type="match status" value="1"/>
</dbReference>
<evidence type="ECO:0000256" key="1">
    <source>
        <dbReference type="ARBA" id="ARBA00022737"/>
    </source>
</evidence>
<dbReference type="InterPro" id="IPR002885">
    <property type="entry name" value="PPR_rpt"/>
</dbReference>
<proteinExistence type="predicted"/>
<feature type="region of interest" description="Disordered" evidence="3">
    <location>
        <begin position="44"/>
        <end position="68"/>
    </location>
</feature>
<accession>A5C503</accession>
<gene>
    <name evidence="4" type="ORF">VITISV_035769</name>
</gene>
<keyword evidence="1" id="KW-0677">Repeat</keyword>
<reference evidence="4" key="1">
    <citation type="journal article" date="2007" name="PLoS ONE">
        <title>The first genome sequence of an elite grapevine cultivar (Pinot noir Vitis vinifera L.): coping with a highly heterozygous genome.</title>
        <authorList>
            <person name="Velasco R."/>
            <person name="Zharkikh A."/>
            <person name="Troggio M."/>
            <person name="Cartwright D.A."/>
            <person name="Cestaro A."/>
            <person name="Pruss D."/>
            <person name="Pindo M."/>
            <person name="FitzGerald L.M."/>
            <person name="Vezzulli S."/>
            <person name="Reid J."/>
            <person name="Malacarne G."/>
            <person name="Iliev D."/>
            <person name="Coppola G."/>
            <person name="Wardell B."/>
            <person name="Micheletti D."/>
            <person name="Macalma T."/>
            <person name="Facci M."/>
            <person name="Mitchell J.T."/>
            <person name="Perazzolli M."/>
            <person name="Eldredge G."/>
            <person name="Gatto P."/>
            <person name="Oyzerski R."/>
            <person name="Moretto M."/>
            <person name="Gutin N."/>
            <person name="Stefanini M."/>
            <person name="Chen Y."/>
            <person name="Segala C."/>
            <person name="Davenport C."/>
            <person name="Dematte L."/>
            <person name="Mraz A."/>
            <person name="Battilana J."/>
            <person name="Stormo K."/>
            <person name="Costa F."/>
            <person name="Tao Q."/>
            <person name="Si-Ammour A."/>
            <person name="Harkins T."/>
            <person name="Lackey A."/>
            <person name="Perbost C."/>
            <person name="Taillon B."/>
            <person name="Stella A."/>
            <person name="Solovyev V."/>
            <person name="Fawcett J.A."/>
            <person name="Sterck L."/>
            <person name="Vandepoele K."/>
            <person name="Grando S.M."/>
            <person name="Toppo S."/>
            <person name="Moser C."/>
            <person name="Lanchbury J."/>
            <person name="Bogden R."/>
            <person name="Skolnick M."/>
            <person name="Sgaramella V."/>
            <person name="Bhatnagar S.K."/>
            <person name="Fontana P."/>
            <person name="Gutin A."/>
            <person name="Van de Peer Y."/>
            <person name="Salamini F."/>
            <person name="Viola R."/>
        </authorList>
    </citation>
    <scope>NUCLEOTIDE SEQUENCE</scope>
</reference>
<organism evidence="4">
    <name type="scientific">Vitis vinifera</name>
    <name type="common">Grape</name>
    <dbReference type="NCBI Taxonomy" id="29760"/>
    <lineage>
        <taxon>Eukaryota</taxon>
        <taxon>Viridiplantae</taxon>
        <taxon>Streptophyta</taxon>
        <taxon>Embryophyta</taxon>
        <taxon>Tracheophyta</taxon>
        <taxon>Spermatophyta</taxon>
        <taxon>Magnoliopsida</taxon>
        <taxon>eudicotyledons</taxon>
        <taxon>Gunneridae</taxon>
        <taxon>Pentapetalae</taxon>
        <taxon>rosids</taxon>
        <taxon>Vitales</taxon>
        <taxon>Vitaceae</taxon>
        <taxon>Viteae</taxon>
        <taxon>Vitis</taxon>
    </lineage>
</organism>
<dbReference type="InterPro" id="IPR044645">
    <property type="entry name" value="DG1/EMB2279-like"/>
</dbReference>
<dbReference type="AlphaFoldDB" id="A5C503"/>
<dbReference type="Pfam" id="PF13812">
    <property type="entry name" value="PPR_3"/>
    <property type="match status" value="1"/>
</dbReference>
<dbReference type="InterPro" id="IPR011990">
    <property type="entry name" value="TPR-like_helical_dom_sf"/>
</dbReference>
<dbReference type="GO" id="GO:0009658">
    <property type="term" value="P:chloroplast organization"/>
    <property type="evidence" value="ECO:0007669"/>
    <property type="project" value="InterPro"/>
</dbReference>
<evidence type="ECO:0000313" key="4">
    <source>
        <dbReference type="EMBL" id="CAN83935.1"/>
    </source>
</evidence>
<evidence type="ECO:0000256" key="3">
    <source>
        <dbReference type="SAM" id="MobiDB-lite"/>
    </source>
</evidence>
<sequence>MEVPPPTGIPTPNTEKIKRNLIRKGVYPTPKIIHTLRKKEIQKSIRKSKRLANQNQSPTEDEEVNEEAHFRTLKREYTKLSKALMVGKPWERPGFKEILNGSVEYGGERLKREHLRELSEILEKRGEVRWLLDDDVEVEQGSSGNERRGWSPARRRGGDADAIRFLVDRLTAADITIRDWKFSRVMKQSGLQFTERQLLRIVEELGARGHWKHALSVVEWVYTDKDKDNRRYKSRFVYTKLLAVLGKAKRPHEALDIFNLMRGDCHIYPDMAAYHSVAVTLGQAGLLKELLNIIECMRQKPPKRIKNMCRKNWNALLEPDVVIFNAVLNACVPTQQWKGVSWVFKQLRKCSLKPNGATYGLAMESCWPSPLALIILNWKVCRGSTASRNKFWIGNRGFKISALLEGLMVMNYMWISNFQVEGDAAVMTWICNGGKGALGNGVHDVADFRSLRRDGLLIFIDAWFHQPVANQLANKRALVQEAFVGHFLCP</sequence>
<protein>
    <recommendedName>
        <fullName evidence="5">Pentatricopeptide repeat-containing protein, chloroplastic</fullName>
    </recommendedName>
</protein>
<dbReference type="PANTHER" id="PTHR46935:SF2">
    <property type="entry name" value="PENTACOTRIPEPTIDE-REPEAT REGION OF PRORP DOMAIN-CONTAINING PROTEIN"/>
    <property type="match status" value="1"/>
</dbReference>
<dbReference type="ExpressionAtlas" id="A5C503">
    <property type="expression patterns" value="baseline and differential"/>
</dbReference>
<dbReference type="PROSITE" id="PS51375">
    <property type="entry name" value="PPR"/>
    <property type="match status" value="1"/>
</dbReference>
<dbReference type="EMBL" id="AM482581">
    <property type="protein sequence ID" value="CAN83935.1"/>
    <property type="molecule type" value="Genomic_DNA"/>
</dbReference>
<feature type="repeat" description="PPR" evidence="2">
    <location>
        <begin position="320"/>
        <end position="354"/>
    </location>
</feature>
<evidence type="ECO:0000256" key="2">
    <source>
        <dbReference type="PROSITE-ProRule" id="PRU00708"/>
    </source>
</evidence>
<dbReference type="Gene3D" id="1.25.40.10">
    <property type="entry name" value="Tetratricopeptide repeat domain"/>
    <property type="match status" value="1"/>
</dbReference>
<evidence type="ECO:0008006" key="5">
    <source>
        <dbReference type="Google" id="ProtNLM"/>
    </source>
</evidence>
<dbReference type="Pfam" id="PF01535">
    <property type="entry name" value="PPR"/>
    <property type="match status" value="1"/>
</dbReference>
<name>A5C503_VITVI</name>
<dbReference type="NCBIfam" id="TIGR00756">
    <property type="entry name" value="PPR"/>
    <property type="match status" value="1"/>
</dbReference>